<accession>A0ACD3AXC2</accession>
<evidence type="ECO:0000313" key="2">
    <source>
        <dbReference type="Proteomes" id="UP000308600"/>
    </source>
</evidence>
<keyword evidence="2" id="KW-1185">Reference proteome</keyword>
<reference evidence="1 2" key="1">
    <citation type="journal article" date="2019" name="Nat. Ecol. Evol.">
        <title>Megaphylogeny resolves global patterns of mushroom evolution.</title>
        <authorList>
            <person name="Varga T."/>
            <person name="Krizsan K."/>
            <person name="Foldi C."/>
            <person name="Dima B."/>
            <person name="Sanchez-Garcia M."/>
            <person name="Sanchez-Ramirez S."/>
            <person name="Szollosi G.J."/>
            <person name="Szarkandi J.G."/>
            <person name="Papp V."/>
            <person name="Albert L."/>
            <person name="Andreopoulos W."/>
            <person name="Angelini C."/>
            <person name="Antonin V."/>
            <person name="Barry K.W."/>
            <person name="Bougher N.L."/>
            <person name="Buchanan P."/>
            <person name="Buyck B."/>
            <person name="Bense V."/>
            <person name="Catcheside P."/>
            <person name="Chovatia M."/>
            <person name="Cooper J."/>
            <person name="Damon W."/>
            <person name="Desjardin D."/>
            <person name="Finy P."/>
            <person name="Geml J."/>
            <person name="Haridas S."/>
            <person name="Hughes K."/>
            <person name="Justo A."/>
            <person name="Karasinski D."/>
            <person name="Kautmanova I."/>
            <person name="Kiss B."/>
            <person name="Kocsube S."/>
            <person name="Kotiranta H."/>
            <person name="LaButti K.M."/>
            <person name="Lechner B.E."/>
            <person name="Liimatainen K."/>
            <person name="Lipzen A."/>
            <person name="Lukacs Z."/>
            <person name="Mihaltcheva S."/>
            <person name="Morgado L.N."/>
            <person name="Niskanen T."/>
            <person name="Noordeloos M.E."/>
            <person name="Ohm R.A."/>
            <person name="Ortiz-Santana B."/>
            <person name="Ovrebo C."/>
            <person name="Racz N."/>
            <person name="Riley R."/>
            <person name="Savchenko A."/>
            <person name="Shiryaev A."/>
            <person name="Soop K."/>
            <person name="Spirin V."/>
            <person name="Szebenyi C."/>
            <person name="Tomsovsky M."/>
            <person name="Tulloss R.E."/>
            <person name="Uehling J."/>
            <person name="Grigoriev I.V."/>
            <person name="Vagvolgyi C."/>
            <person name="Papp T."/>
            <person name="Martin F.M."/>
            <person name="Miettinen O."/>
            <person name="Hibbett D.S."/>
            <person name="Nagy L.G."/>
        </authorList>
    </citation>
    <scope>NUCLEOTIDE SEQUENCE [LARGE SCALE GENOMIC DNA]</scope>
    <source>
        <strain evidence="1 2">NL-1719</strain>
    </source>
</reference>
<protein>
    <submittedName>
        <fullName evidence="1">Uncharacterized protein</fullName>
    </submittedName>
</protein>
<sequence>MTLTPINVLRAQFGALPSNFRINESPVWNVLITLQSQSGSSSPNDGFQLAPRDDQAQPCGTDGTMLSAVGVLSLTSGEGSPCNISATPFFGPSGLICGFNFICPSKPLQPEQGSQPDNLLPDSVYGELSLPDLMVTVNFTKLGIPSNNSTYILQNSVQARLGLVNDTDLVVRSTRPIFLLPGSNLVGIAGIRAGRNFQSPALSVLGLFDTVSTFLLAEMTQIFNDPVQSGAIPRSPDIGTVRISLADIFSDIELIQEQRDSTVLKGLSAVGGLWSFLGGVFVWFFGSSILRVLRGTKPFAIFGLAHNLQPEEMRKACHSQYPNISTDTSANHGLLAILYEHLIDLDFLVGNKRTEPPPARADDIEEQNSYPLSTVTTAVPQ</sequence>
<organism evidence="1 2">
    <name type="scientific">Pluteus cervinus</name>
    <dbReference type="NCBI Taxonomy" id="181527"/>
    <lineage>
        <taxon>Eukaryota</taxon>
        <taxon>Fungi</taxon>
        <taxon>Dikarya</taxon>
        <taxon>Basidiomycota</taxon>
        <taxon>Agaricomycotina</taxon>
        <taxon>Agaricomycetes</taxon>
        <taxon>Agaricomycetidae</taxon>
        <taxon>Agaricales</taxon>
        <taxon>Pluteineae</taxon>
        <taxon>Pluteaceae</taxon>
        <taxon>Pluteus</taxon>
    </lineage>
</organism>
<proteinExistence type="predicted"/>
<evidence type="ECO:0000313" key="1">
    <source>
        <dbReference type="EMBL" id="TFK69637.1"/>
    </source>
</evidence>
<dbReference type="Proteomes" id="UP000308600">
    <property type="component" value="Unassembled WGS sequence"/>
</dbReference>
<dbReference type="EMBL" id="ML208327">
    <property type="protein sequence ID" value="TFK69637.1"/>
    <property type="molecule type" value="Genomic_DNA"/>
</dbReference>
<name>A0ACD3AXC2_9AGAR</name>
<gene>
    <name evidence="1" type="ORF">BDN72DRAFT_897117</name>
</gene>